<dbReference type="Proteomes" id="UP000294508">
    <property type="component" value="Unassembled WGS sequence"/>
</dbReference>
<organism evidence="2 3">
    <name type="scientific">Kribbella steppae</name>
    <dbReference type="NCBI Taxonomy" id="2512223"/>
    <lineage>
        <taxon>Bacteria</taxon>
        <taxon>Bacillati</taxon>
        <taxon>Actinomycetota</taxon>
        <taxon>Actinomycetes</taxon>
        <taxon>Propionibacteriales</taxon>
        <taxon>Kribbellaceae</taxon>
        <taxon>Kribbella</taxon>
    </lineage>
</organism>
<feature type="domain" description="DUF1707" evidence="1">
    <location>
        <begin position="8"/>
        <end position="60"/>
    </location>
</feature>
<dbReference type="RefSeq" id="WP_242002118.1">
    <property type="nucleotide sequence ID" value="NZ_SLWN01000012.1"/>
</dbReference>
<dbReference type="Pfam" id="PF08044">
    <property type="entry name" value="DUF1707"/>
    <property type="match status" value="1"/>
</dbReference>
<gene>
    <name evidence="2" type="ORF">EV652_11242</name>
</gene>
<dbReference type="PANTHER" id="PTHR40763">
    <property type="entry name" value="MEMBRANE PROTEIN-RELATED"/>
    <property type="match status" value="1"/>
</dbReference>
<comment type="caution">
    <text evidence="2">The sequence shown here is derived from an EMBL/GenBank/DDBJ whole genome shotgun (WGS) entry which is preliminary data.</text>
</comment>
<accession>A0A4R2H4C8</accession>
<reference evidence="2 3" key="1">
    <citation type="journal article" date="2015" name="Stand. Genomic Sci.">
        <title>Genomic Encyclopedia of Bacterial and Archaeal Type Strains, Phase III: the genomes of soil and plant-associated and newly described type strains.</title>
        <authorList>
            <person name="Whitman W.B."/>
            <person name="Woyke T."/>
            <person name="Klenk H.P."/>
            <person name="Zhou Y."/>
            <person name="Lilburn T.G."/>
            <person name="Beck B.J."/>
            <person name="De Vos P."/>
            <person name="Vandamme P."/>
            <person name="Eisen J.A."/>
            <person name="Garrity G."/>
            <person name="Hugenholtz P."/>
            <person name="Kyrpides N.C."/>
        </authorList>
    </citation>
    <scope>NUCLEOTIDE SEQUENCE [LARGE SCALE GENOMIC DNA]</scope>
    <source>
        <strain evidence="2 3">VKM Ac-2572</strain>
    </source>
</reference>
<proteinExistence type="predicted"/>
<name>A0A4R2H4C8_9ACTN</name>
<dbReference type="InterPro" id="IPR012551">
    <property type="entry name" value="DUF1707_SHOCT-like"/>
</dbReference>
<dbReference type="EMBL" id="SLWN01000012">
    <property type="protein sequence ID" value="TCO20296.1"/>
    <property type="molecule type" value="Genomic_DNA"/>
</dbReference>
<protein>
    <submittedName>
        <fullName evidence="2">Uncharacterized protein DUF1707</fullName>
    </submittedName>
</protein>
<dbReference type="AlphaFoldDB" id="A0A4R2H4C8"/>
<evidence type="ECO:0000313" key="2">
    <source>
        <dbReference type="EMBL" id="TCO20296.1"/>
    </source>
</evidence>
<sequence>MSNDLPDLRASHEDRDRVVDALRVAGGDGRLTAEELDLRLESALSARTLGELAELTADLPNALAAKTKDVLVVEQHGGKYVREGRWSVPARIELRTQLCRVTFDFTDAVITSDVLRIETDMVHGKLFFVSSPGIVIDTDGLHLTYSKVKLRSKNSPADPRLRIELVGTLLHAKLIERRS</sequence>
<keyword evidence="3" id="KW-1185">Reference proteome</keyword>
<evidence type="ECO:0000313" key="3">
    <source>
        <dbReference type="Proteomes" id="UP000294508"/>
    </source>
</evidence>
<evidence type="ECO:0000259" key="1">
    <source>
        <dbReference type="Pfam" id="PF08044"/>
    </source>
</evidence>
<dbReference type="PANTHER" id="PTHR40763:SF5">
    <property type="entry name" value="MEMBRANE PROTEIN"/>
    <property type="match status" value="1"/>
</dbReference>